<name>A0A9W7SVS0_9PEZI</name>
<dbReference type="OrthoDB" id="1650at2759"/>
<evidence type="ECO:0000256" key="1">
    <source>
        <dbReference type="ARBA" id="ARBA00004123"/>
    </source>
</evidence>
<feature type="region of interest" description="Disordered" evidence="3">
    <location>
        <begin position="1"/>
        <end position="119"/>
    </location>
</feature>
<keyword evidence="2" id="KW-0271">Exosome</keyword>
<feature type="domain" description="Exosome complex component N-terminal" evidence="4">
    <location>
        <begin position="35"/>
        <end position="71"/>
    </location>
</feature>
<accession>A0A9W7SVS0</accession>
<dbReference type="SUPFAM" id="SSF110324">
    <property type="entry name" value="Ribosomal L27 protein-like"/>
    <property type="match status" value="1"/>
</dbReference>
<comment type="subcellular location">
    <subcellularLocation>
        <location evidence="1">Nucleus</location>
    </subcellularLocation>
</comment>
<gene>
    <name evidence="5" type="ORF">Tdes44962_MAKER08692</name>
</gene>
<feature type="compositionally biased region" description="Pro residues" evidence="3">
    <location>
        <begin position="1"/>
        <end position="21"/>
    </location>
</feature>
<organism evidence="5 6">
    <name type="scientific">Teratosphaeria destructans</name>
    <dbReference type="NCBI Taxonomy" id="418781"/>
    <lineage>
        <taxon>Eukaryota</taxon>
        <taxon>Fungi</taxon>
        <taxon>Dikarya</taxon>
        <taxon>Ascomycota</taxon>
        <taxon>Pezizomycotina</taxon>
        <taxon>Dothideomycetes</taxon>
        <taxon>Dothideomycetidae</taxon>
        <taxon>Mycosphaerellales</taxon>
        <taxon>Teratosphaeriaceae</taxon>
        <taxon>Teratosphaeria</taxon>
    </lineage>
</organism>
<sequence>MPLLITPPAPATPPPSSPTPTSPSEMDLDDQPTLITPGQTITSDPQWMRGHGTFAAPDHPTIRSTLAGTLQKPTNSSPSPRCAPATRRDRRPGHRPHPTRSSQCETASPSSRASTSLPS</sequence>
<evidence type="ECO:0000256" key="2">
    <source>
        <dbReference type="ARBA" id="ARBA00022835"/>
    </source>
</evidence>
<feature type="compositionally biased region" description="Polar residues" evidence="3">
    <location>
        <begin position="62"/>
        <end position="79"/>
    </location>
</feature>
<evidence type="ECO:0000256" key="3">
    <source>
        <dbReference type="SAM" id="MobiDB-lite"/>
    </source>
</evidence>
<feature type="compositionally biased region" description="Basic residues" evidence="3">
    <location>
        <begin position="88"/>
        <end position="98"/>
    </location>
</feature>
<dbReference type="GO" id="GO:0005634">
    <property type="term" value="C:nucleus"/>
    <property type="evidence" value="ECO:0007669"/>
    <property type="project" value="UniProtKB-SubCell"/>
</dbReference>
<dbReference type="Proteomes" id="UP001138500">
    <property type="component" value="Unassembled WGS sequence"/>
</dbReference>
<keyword evidence="6" id="KW-1185">Reference proteome</keyword>
<evidence type="ECO:0000313" key="5">
    <source>
        <dbReference type="EMBL" id="KAH9833936.1"/>
    </source>
</evidence>
<dbReference type="Pfam" id="PF14382">
    <property type="entry name" value="ECR1_N"/>
    <property type="match status" value="1"/>
</dbReference>
<dbReference type="EMBL" id="RIBY02001024">
    <property type="protein sequence ID" value="KAH9833936.1"/>
    <property type="molecule type" value="Genomic_DNA"/>
</dbReference>
<feature type="compositionally biased region" description="Polar residues" evidence="3">
    <location>
        <begin position="33"/>
        <end position="45"/>
    </location>
</feature>
<dbReference type="GO" id="GO:0000178">
    <property type="term" value="C:exosome (RNase complex)"/>
    <property type="evidence" value="ECO:0007669"/>
    <property type="project" value="UniProtKB-KW"/>
</dbReference>
<proteinExistence type="predicted"/>
<dbReference type="Gene3D" id="2.40.50.100">
    <property type="match status" value="1"/>
</dbReference>
<reference evidence="5 6" key="2">
    <citation type="journal article" date="2021" name="Curr. Genet.">
        <title>Genetic response to nitrogen starvation in the aggressive Eucalyptus foliar pathogen Teratosphaeria destructans.</title>
        <authorList>
            <person name="Havenga M."/>
            <person name="Wingfield B.D."/>
            <person name="Wingfield M.J."/>
            <person name="Dreyer L.L."/>
            <person name="Roets F."/>
            <person name="Aylward J."/>
        </authorList>
    </citation>
    <scope>NUCLEOTIDE SEQUENCE [LARGE SCALE GENOMIC DNA]</scope>
    <source>
        <strain evidence="5">CMW44962</strain>
    </source>
</reference>
<comment type="caution">
    <text evidence="5">The sequence shown here is derived from an EMBL/GenBank/DDBJ whole genome shotgun (WGS) entry which is preliminary data.</text>
</comment>
<reference evidence="5 6" key="1">
    <citation type="journal article" date="2018" name="IMA Fungus">
        <title>IMA Genome-F 10: Nine draft genome sequences of Claviceps purpurea s.lat., including C. arundinis, C. humidiphila, and C. cf. spartinae, pseudomolecules for the pitch canker pathogen Fusarium circinatum, draft genome of Davidsoniella eucalypti, Grosmannia galeiformis, Quambalaria eucalypti, and Teratosphaeria destructans.</title>
        <authorList>
            <person name="Wingfield B.D."/>
            <person name="Liu M."/>
            <person name="Nguyen H.D."/>
            <person name="Lane F.A."/>
            <person name="Morgan S.W."/>
            <person name="De Vos L."/>
            <person name="Wilken P.M."/>
            <person name="Duong T.A."/>
            <person name="Aylward J."/>
            <person name="Coetzee M.P."/>
            <person name="Dadej K."/>
            <person name="De Beer Z.W."/>
            <person name="Findlay W."/>
            <person name="Havenga M."/>
            <person name="Kolarik M."/>
            <person name="Menzies J.G."/>
            <person name="Naidoo K."/>
            <person name="Pochopski O."/>
            <person name="Shoukouhi P."/>
            <person name="Santana Q.C."/>
            <person name="Seifert K.A."/>
            <person name="Soal N."/>
            <person name="Steenkamp E.T."/>
            <person name="Tatham C.T."/>
            <person name="van der Nest M.A."/>
            <person name="Wingfield M.J."/>
        </authorList>
    </citation>
    <scope>NUCLEOTIDE SEQUENCE [LARGE SCALE GENOMIC DNA]</scope>
    <source>
        <strain evidence="5">CMW44962</strain>
    </source>
</reference>
<dbReference type="AlphaFoldDB" id="A0A9W7SVS0"/>
<evidence type="ECO:0000313" key="6">
    <source>
        <dbReference type="Proteomes" id="UP001138500"/>
    </source>
</evidence>
<feature type="compositionally biased region" description="Low complexity" evidence="3">
    <location>
        <begin position="106"/>
        <end position="119"/>
    </location>
</feature>
<evidence type="ECO:0000259" key="4">
    <source>
        <dbReference type="Pfam" id="PF14382"/>
    </source>
</evidence>
<dbReference type="InterPro" id="IPR025721">
    <property type="entry name" value="Exosome_cplx_N_dom"/>
</dbReference>
<protein>
    <submittedName>
        <fullName evidence="5">Exosome complex component rrp4</fullName>
    </submittedName>
</protein>